<reference evidence="1" key="2">
    <citation type="submission" date="2022-01" db="EMBL/GenBank/DDBJ databases">
        <authorList>
            <person name="Yamashiro T."/>
            <person name="Shiraishi A."/>
            <person name="Satake H."/>
            <person name="Nakayama K."/>
        </authorList>
    </citation>
    <scope>NUCLEOTIDE SEQUENCE</scope>
</reference>
<gene>
    <name evidence="1" type="ORF">Tco_1017991</name>
</gene>
<organism evidence="1 2">
    <name type="scientific">Tanacetum coccineum</name>
    <dbReference type="NCBI Taxonomy" id="301880"/>
    <lineage>
        <taxon>Eukaryota</taxon>
        <taxon>Viridiplantae</taxon>
        <taxon>Streptophyta</taxon>
        <taxon>Embryophyta</taxon>
        <taxon>Tracheophyta</taxon>
        <taxon>Spermatophyta</taxon>
        <taxon>Magnoliopsida</taxon>
        <taxon>eudicotyledons</taxon>
        <taxon>Gunneridae</taxon>
        <taxon>Pentapetalae</taxon>
        <taxon>asterids</taxon>
        <taxon>campanulids</taxon>
        <taxon>Asterales</taxon>
        <taxon>Asteraceae</taxon>
        <taxon>Asteroideae</taxon>
        <taxon>Anthemideae</taxon>
        <taxon>Anthemidinae</taxon>
        <taxon>Tanacetum</taxon>
    </lineage>
</organism>
<sequence length="128" mass="14070">MSPGISGTEKLEWDSFPGDIPGRHRRAHIVSVKQLSATVEARARFLGTFQNESCASQFTSEIYGGQSRLRRPVISPVLLRKPISFFESSLLAIVDLLQVLLDARIDLWPAVTPPKSGRSGMVQGGCYL</sequence>
<name>A0ABQ5FT42_9ASTR</name>
<protein>
    <submittedName>
        <fullName evidence="1">Uncharacterized protein</fullName>
    </submittedName>
</protein>
<keyword evidence="2" id="KW-1185">Reference proteome</keyword>
<accession>A0ABQ5FT42</accession>
<evidence type="ECO:0000313" key="2">
    <source>
        <dbReference type="Proteomes" id="UP001151760"/>
    </source>
</evidence>
<comment type="caution">
    <text evidence="1">The sequence shown here is derived from an EMBL/GenBank/DDBJ whole genome shotgun (WGS) entry which is preliminary data.</text>
</comment>
<reference evidence="1" key="1">
    <citation type="journal article" date="2022" name="Int. J. Mol. Sci.">
        <title>Draft Genome of Tanacetum Coccineum: Genomic Comparison of Closely Related Tanacetum-Family Plants.</title>
        <authorList>
            <person name="Yamashiro T."/>
            <person name="Shiraishi A."/>
            <person name="Nakayama K."/>
            <person name="Satake H."/>
        </authorList>
    </citation>
    <scope>NUCLEOTIDE SEQUENCE</scope>
</reference>
<dbReference type="Proteomes" id="UP001151760">
    <property type="component" value="Unassembled WGS sequence"/>
</dbReference>
<dbReference type="EMBL" id="BQNB010017721">
    <property type="protein sequence ID" value="GJT66511.1"/>
    <property type="molecule type" value="Genomic_DNA"/>
</dbReference>
<evidence type="ECO:0000313" key="1">
    <source>
        <dbReference type="EMBL" id="GJT66511.1"/>
    </source>
</evidence>
<proteinExistence type="predicted"/>